<organism evidence="1 2">
    <name type="scientific">Linum trigynum</name>
    <dbReference type="NCBI Taxonomy" id="586398"/>
    <lineage>
        <taxon>Eukaryota</taxon>
        <taxon>Viridiplantae</taxon>
        <taxon>Streptophyta</taxon>
        <taxon>Embryophyta</taxon>
        <taxon>Tracheophyta</taxon>
        <taxon>Spermatophyta</taxon>
        <taxon>Magnoliopsida</taxon>
        <taxon>eudicotyledons</taxon>
        <taxon>Gunneridae</taxon>
        <taxon>Pentapetalae</taxon>
        <taxon>rosids</taxon>
        <taxon>fabids</taxon>
        <taxon>Malpighiales</taxon>
        <taxon>Linaceae</taxon>
        <taxon>Linum</taxon>
    </lineage>
</organism>
<gene>
    <name evidence="1" type="ORF">LTRI10_LOCUS17657</name>
</gene>
<proteinExistence type="predicted"/>
<evidence type="ECO:0000313" key="2">
    <source>
        <dbReference type="Proteomes" id="UP001497516"/>
    </source>
</evidence>
<keyword evidence="2" id="KW-1185">Reference proteome</keyword>
<dbReference type="PANTHER" id="PTHR35317:SF27">
    <property type="entry name" value="RETROVIRUS-RELATED POL POLYPROTEIN FROM TRANSPOSON TNT 1-94"/>
    <property type="match status" value="1"/>
</dbReference>
<accession>A0AAV2DQP7</accession>
<name>A0AAV2DQP7_9ROSI</name>
<dbReference type="EMBL" id="OZ034816">
    <property type="protein sequence ID" value="CAL1375886.1"/>
    <property type="molecule type" value="Genomic_DNA"/>
</dbReference>
<reference evidence="1 2" key="1">
    <citation type="submission" date="2024-04" db="EMBL/GenBank/DDBJ databases">
        <authorList>
            <person name="Fracassetti M."/>
        </authorList>
    </citation>
    <scope>NUCLEOTIDE SEQUENCE [LARGE SCALE GENOMIC DNA]</scope>
</reference>
<sequence length="125" mass="14487">MSEGSSFAQVCIPKFDGDFDHWSLLMENLLRSKEYWGVVSDGFKEPGEGEELTDAKSKRLEELKLKDLKAKNYLFSSIDKVILKTITKKRTAKELWDSMRVKYQGSARVQKAQLQDLRRILNSLR</sequence>
<evidence type="ECO:0000313" key="1">
    <source>
        <dbReference type="EMBL" id="CAL1375886.1"/>
    </source>
</evidence>
<dbReference type="AlphaFoldDB" id="A0AAV2DQP7"/>
<evidence type="ECO:0008006" key="3">
    <source>
        <dbReference type="Google" id="ProtNLM"/>
    </source>
</evidence>
<dbReference type="PANTHER" id="PTHR35317">
    <property type="entry name" value="OS04G0629600 PROTEIN"/>
    <property type="match status" value="1"/>
</dbReference>
<dbReference type="Pfam" id="PF14223">
    <property type="entry name" value="Retrotran_gag_2"/>
    <property type="match status" value="1"/>
</dbReference>
<dbReference type="Proteomes" id="UP001497516">
    <property type="component" value="Chromosome 3"/>
</dbReference>
<protein>
    <recommendedName>
        <fullName evidence="3">Retrovirus-related Pol polyprotein from transposon TNT 1-94</fullName>
    </recommendedName>
</protein>